<evidence type="ECO:0000256" key="9">
    <source>
        <dbReference type="ARBA" id="ARBA00040965"/>
    </source>
</evidence>
<dbReference type="EC" id="2.5.1.58" evidence="4"/>
<dbReference type="SUPFAM" id="SSF48439">
    <property type="entry name" value="Protein prenylyltransferase"/>
    <property type="match status" value="1"/>
</dbReference>
<dbReference type="PANTHER" id="PTHR11129">
    <property type="entry name" value="PROTEIN FARNESYLTRANSFERASE ALPHA SUBUNIT/RAB GERANYLGERANYL TRANSFERASE ALPHA SUBUNIT"/>
    <property type="match status" value="1"/>
</dbReference>
<gene>
    <name evidence="14" type="ORF">CASFOL_041179</name>
</gene>
<keyword evidence="15" id="KW-1185">Reference proteome</keyword>
<comment type="similarity">
    <text evidence="2">Belongs to the protein prenyltransferase subunit alpha family.</text>
</comment>
<accession>A0ABD3BDP3</accession>
<keyword evidence="8" id="KW-0460">Magnesium</keyword>
<evidence type="ECO:0000256" key="7">
    <source>
        <dbReference type="ARBA" id="ARBA00022737"/>
    </source>
</evidence>
<comment type="caution">
    <text evidence="14">The sequence shown here is derived from an EMBL/GenBank/DDBJ whole genome shotgun (WGS) entry which is preliminary data.</text>
</comment>
<comment type="cofactor">
    <cofactor evidence="1">
        <name>Mg(2+)</name>
        <dbReference type="ChEBI" id="CHEBI:18420"/>
    </cofactor>
</comment>
<evidence type="ECO:0000256" key="1">
    <source>
        <dbReference type="ARBA" id="ARBA00001946"/>
    </source>
</evidence>
<evidence type="ECO:0000313" key="14">
    <source>
        <dbReference type="EMBL" id="KAL3615518.1"/>
    </source>
</evidence>
<evidence type="ECO:0000256" key="3">
    <source>
        <dbReference type="ARBA" id="ARBA00012700"/>
    </source>
</evidence>
<evidence type="ECO:0000256" key="2">
    <source>
        <dbReference type="ARBA" id="ARBA00006734"/>
    </source>
</evidence>
<dbReference type="AlphaFoldDB" id="A0ABD3BDP3"/>
<evidence type="ECO:0000256" key="11">
    <source>
        <dbReference type="ARBA" id="ARBA00042436"/>
    </source>
</evidence>
<reference evidence="15" key="1">
    <citation type="journal article" date="2024" name="IScience">
        <title>Strigolactones Initiate the Formation of Haustorium-like Structures in Castilleja.</title>
        <authorList>
            <person name="Buerger M."/>
            <person name="Peterson D."/>
            <person name="Chory J."/>
        </authorList>
    </citation>
    <scope>NUCLEOTIDE SEQUENCE [LARGE SCALE GENOMIC DNA]</scope>
</reference>
<keyword evidence="5" id="KW-0637">Prenyltransferase</keyword>
<keyword evidence="6" id="KW-0808">Transferase</keyword>
<evidence type="ECO:0000256" key="13">
    <source>
        <dbReference type="ARBA" id="ARBA00043219"/>
    </source>
</evidence>
<dbReference type="EMBL" id="JAVIJP010000100">
    <property type="protein sequence ID" value="KAL3615518.1"/>
    <property type="molecule type" value="Genomic_DNA"/>
</dbReference>
<evidence type="ECO:0000256" key="4">
    <source>
        <dbReference type="ARBA" id="ARBA00012702"/>
    </source>
</evidence>
<evidence type="ECO:0000256" key="10">
    <source>
        <dbReference type="ARBA" id="ARBA00041392"/>
    </source>
</evidence>
<dbReference type="Proteomes" id="UP001632038">
    <property type="component" value="Unassembled WGS sequence"/>
</dbReference>
<dbReference type="PROSITE" id="PS51147">
    <property type="entry name" value="PFTA"/>
    <property type="match status" value="1"/>
</dbReference>
<organism evidence="14 15">
    <name type="scientific">Castilleja foliolosa</name>
    <dbReference type="NCBI Taxonomy" id="1961234"/>
    <lineage>
        <taxon>Eukaryota</taxon>
        <taxon>Viridiplantae</taxon>
        <taxon>Streptophyta</taxon>
        <taxon>Embryophyta</taxon>
        <taxon>Tracheophyta</taxon>
        <taxon>Spermatophyta</taxon>
        <taxon>Magnoliopsida</taxon>
        <taxon>eudicotyledons</taxon>
        <taxon>Gunneridae</taxon>
        <taxon>Pentapetalae</taxon>
        <taxon>asterids</taxon>
        <taxon>lamiids</taxon>
        <taxon>Lamiales</taxon>
        <taxon>Orobanchaceae</taxon>
        <taxon>Pedicularideae</taxon>
        <taxon>Castillejinae</taxon>
        <taxon>Castilleja</taxon>
    </lineage>
</organism>
<dbReference type="GO" id="GO:0004660">
    <property type="term" value="F:protein farnesyltransferase activity"/>
    <property type="evidence" value="ECO:0007669"/>
    <property type="project" value="UniProtKB-EC"/>
</dbReference>
<dbReference type="Gene3D" id="1.25.40.120">
    <property type="entry name" value="Protein prenylyltransferase"/>
    <property type="match status" value="1"/>
</dbReference>
<dbReference type="EC" id="2.5.1.59" evidence="3"/>
<dbReference type="GO" id="GO:0004662">
    <property type="term" value="F:CAAX-protein geranylgeranyltransferase activity"/>
    <property type="evidence" value="ECO:0007669"/>
    <property type="project" value="UniProtKB-EC"/>
</dbReference>
<keyword evidence="7" id="KW-0677">Repeat</keyword>
<name>A0ABD3BDP3_9LAMI</name>
<evidence type="ECO:0000256" key="5">
    <source>
        <dbReference type="ARBA" id="ARBA00022602"/>
    </source>
</evidence>
<evidence type="ECO:0000313" key="15">
    <source>
        <dbReference type="Proteomes" id="UP001632038"/>
    </source>
</evidence>
<protein>
    <recommendedName>
        <fullName evidence="9">Protein farnesyltransferase/geranylgeranyltransferase type-1 subunit alpha</fullName>
        <ecNumber evidence="4">2.5.1.58</ecNumber>
        <ecNumber evidence="3">2.5.1.59</ecNumber>
    </recommendedName>
    <alternativeName>
        <fullName evidence="12">CAAX farnesyltransferase subunit alpha</fullName>
    </alternativeName>
    <alternativeName>
        <fullName evidence="11">FTase-alpha</fullName>
    </alternativeName>
    <alternativeName>
        <fullName evidence="10">Ras proteins prenyltransferase subunit alpha</fullName>
    </alternativeName>
    <alternativeName>
        <fullName evidence="13">Type I protein geranyl-geranyltransferase subunit alpha</fullName>
    </alternativeName>
</protein>
<evidence type="ECO:0000256" key="12">
    <source>
        <dbReference type="ARBA" id="ARBA00043086"/>
    </source>
</evidence>
<dbReference type="PANTHER" id="PTHR11129:SF1">
    <property type="entry name" value="PROTEIN FARNESYLTRANSFERASE_GERANYLGERANYLTRANSFERASE TYPE-1 SUBUNIT ALPHA"/>
    <property type="match status" value="1"/>
</dbReference>
<dbReference type="InterPro" id="IPR002088">
    <property type="entry name" value="Prenyl_trans_a"/>
</dbReference>
<proteinExistence type="inferred from homology"/>
<evidence type="ECO:0000256" key="6">
    <source>
        <dbReference type="ARBA" id="ARBA00022679"/>
    </source>
</evidence>
<sequence>MDSTWRERKSKVEELGSTEEALFDELKYTAKLLHKDSRNKYAWSSHRQWALEKLGRGYADELGFCNQMLKHNTHNRLIWDQKFFAVQKCLTKGMTIIRSCEVNVAMHAILDYPVTPRAFLPGLLANPLAHRAPGRQRAYHKPTQKFHGYIGAQ</sequence>
<evidence type="ECO:0000256" key="8">
    <source>
        <dbReference type="ARBA" id="ARBA00022842"/>
    </source>
</evidence>